<dbReference type="PROSITE" id="PS50968">
    <property type="entry name" value="BIOTINYL_LIPOYL"/>
    <property type="match status" value="1"/>
</dbReference>
<dbReference type="InterPro" id="IPR000073">
    <property type="entry name" value="AB_hydrolase_1"/>
</dbReference>
<dbReference type="PRINTS" id="PR00111">
    <property type="entry name" value="ABHYDROLASE"/>
</dbReference>
<dbReference type="Gene3D" id="2.40.50.100">
    <property type="match status" value="1"/>
</dbReference>
<reference evidence="3" key="1">
    <citation type="submission" date="2018-06" db="EMBL/GenBank/DDBJ databases">
        <authorList>
            <person name="Zhirakovskaya E."/>
        </authorList>
    </citation>
    <scope>NUCLEOTIDE SEQUENCE</scope>
</reference>
<dbReference type="Pfam" id="PF00561">
    <property type="entry name" value="Abhydrolase_1"/>
    <property type="match status" value="1"/>
</dbReference>
<dbReference type="Pfam" id="PF00364">
    <property type="entry name" value="Biotin_lipoyl"/>
    <property type="match status" value="1"/>
</dbReference>
<keyword evidence="1" id="KW-0450">Lipoyl</keyword>
<organism evidence="3">
    <name type="scientific">hydrothermal vent metagenome</name>
    <dbReference type="NCBI Taxonomy" id="652676"/>
    <lineage>
        <taxon>unclassified sequences</taxon>
        <taxon>metagenomes</taxon>
        <taxon>ecological metagenomes</taxon>
    </lineage>
</organism>
<evidence type="ECO:0000259" key="2">
    <source>
        <dbReference type="PROSITE" id="PS50968"/>
    </source>
</evidence>
<dbReference type="Gene3D" id="3.40.50.1820">
    <property type="entry name" value="alpha/beta hydrolase"/>
    <property type="match status" value="1"/>
</dbReference>
<feature type="domain" description="Lipoyl-binding" evidence="2">
    <location>
        <begin position="5"/>
        <end position="80"/>
    </location>
</feature>
<dbReference type="InterPro" id="IPR011053">
    <property type="entry name" value="Single_hybrid_motif"/>
</dbReference>
<accession>A0A3B0RTV7</accession>
<dbReference type="SUPFAM" id="SSF51230">
    <property type="entry name" value="Single hybrid motif"/>
    <property type="match status" value="1"/>
</dbReference>
<dbReference type="AlphaFoldDB" id="A0A3B0RTV7"/>
<proteinExistence type="predicted"/>
<protein>
    <recommendedName>
        <fullName evidence="2">Lipoyl-binding domain-containing protein</fullName>
    </recommendedName>
</protein>
<dbReference type="PROSITE" id="PS00189">
    <property type="entry name" value="LIPOYL"/>
    <property type="match status" value="1"/>
</dbReference>
<dbReference type="SUPFAM" id="SSF53474">
    <property type="entry name" value="alpha/beta-Hydrolases"/>
    <property type="match status" value="1"/>
</dbReference>
<sequence length="385" mass="41710">MGGKITPILLPKWGMDMEEGRIGEWLVSEGDRVTAGEDILEIESEKVTNVLETSGDGVLKRKLVNAGEIHPVGMLLGVVADEDVSGKELSDFIARFQPDIATVQSSDAPASRRTDEVIEINGQRLHYTSLGEDDLTVVLVHGFGGSLSSWGGLQEALAVSYRVIGVELPGHGSSSKQVSDAGSKDFAKLLLSFLDKLNIENAHLVGHSLGGTIITQLASLAPSRARSLSLISNYGTGTEVDIEYIEEFVTASRRKNVKAVLKRLFLDSSFVNSEMVENMLKQKRLEGAGQALRMIADKIREEQPAQAIIHLPAVPTQIIIGRKDTIITADETLLANVDNLSIIDDAGHMPQLEKAAQTVRLVKEFLKTQREDPNADLAGRDTNGL</sequence>
<dbReference type="PANTHER" id="PTHR46438">
    <property type="entry name" value="ALPHA/BETA-HYDROLASES SUPERFAMILY PROTEIN"/>
    <property type="match status" value="1"/>
</dbReference>
<dbReference type="InterPro" id="IPR003016">
    <property type="entry name" value="2-oxoA_DH_lipoyl-BS"/>
</dbReference>
<name>A0A3B0RTV7_9ZZZZ</name>
<dbReference type="PANTHER" id="PTHR46438:SF11">
    <property type="entry name" value="LIPASE-RELATED"/>
    <property type="match status" value="1"/>
</dbReference>
<gene>
    <name evidence="3" type="ORF">MNBD_ALPHA04-1261</name>
</gene>
<evidence type="ECO:0000256" key="1">
    <source>
        <dbReference type="ARBA" id="ARBA00022823"/>
    </source>
</evidence>
<dbReference type="NCBIfam" id="NF011457">
    <property type="entry name" value="PRK14875.1"/>
    <property type="match status" value="1"/>
</dbReference>
<dbReference type="EMBL" id="UOEF01000207">
    <property type="protein sequence ID" value="VAV95389.1"/>
    <property type="molecule type" value="Genomic_DNA"/>
</dbReference>
<dbReference type="InterPro" id="IPR029058">
    <property type="entry name" value="AB_hydrolase_fold"/>
</dbReference>
<dbReference type="CDD" id="cd06849">
    <property type="entry name" value="lipoyl_domain"/>
    <property type="match status" value="1"/>
</dbReference>
<evidence type="ECO:0000313" key="3">
    <source>
        <dbReference type="EMBL" id="VAV95389.1"/>
    </source>
</evidence>
<dbReference type="InterPro" id="IPR000089">
    <property type="entry name" value="Biotin_lipoyl"/>
</dbReference>